<dbReference type="EMBL" id="CH473948">
    <property type="protein sequence ID" value="EDM06629.1"/>
    <property type="molecule type" value="Genomic_DNA"/>
</dbReference>
<accession>A6HKS4</accession>
<sequence>MPSKRSLGIPAGRTSQQRQCVHWTGSVRTPLGSHPIKSTASWVLACQVHWPLPRCKPEALVPFVTVRIVAQDEQWPTSHGSTQRGSPGSCHGHSQCMPRAWAGGSSRRGHTHNLSCCLFSYSPDPETSSEQFSGNNRGRCSLGCS</sequence>
<organism evidence="1 2">
    <name type="scientific">Rattus norvegicus</name>
    <name type="common">Rat</name>
    <dbReference type="NCBI Taxonomy" id="10116"/>
    <lineage>
        <taxon>Eukaryota</taxon>
        <taxon>Metazoa</taxon>
        <taxon>Chordata</taxon>
        <taxon>Craniata</taxon>
        <taxon>Vertebrata</taxon>
        <taxon>Euteleostomi</taxon>
        <taxon>Mammalia</taxon>
        <taxon>Eutheria</taxon>
        <taxon>Euarchontoglires</taxon>
        <taxon>Glires</taxon>
        <taxon>Rodentia</taxon>
        <taxon>Myomorpha</taxon>
        <taxon>Muroidea</taxon>
        <taxon>Muridae</taxon>
        <taxon>Murinae</taxon>
        <taxon>Rattus</taxon>
    </lineage>
</organism>
<protein>
    <submittedName>
        <fullName evidence="1">SAP30 binding protein (Predicted), isoform CRA_b</fullName>
    </submittedName>
</protein>
<proteinExistence type="predicted"/>
<gene>
    <name evidence="1" type="primary">Sap30bp_predicted</name>
    <name evidence="1" type="ORF">rCG_34724</name>
</gene>
<dbReference type="Proteomes" id="UP000234681">
    <property type="component" value="Chromosome 10"/>
</dbReference>
<name>A6HKS4_RAT</name>
<evidence type="ECO:0000313" key="2">
    <source>
        <dbReference type="Proteomes" id="UP000234681"/>
    </source>
</evidence>
<reference evidence="1 2" key="1">
    <citation type="submission" date="2005-07" db="EMBL/GenBank/DDBJ databases">
        <authorList>
            <person name="Mural R.J."/>
            <person name="Li P.W."/>
            <person name="Adams M.D."/>
            <person name="Amanatides P.G."/>
            <person name="Baden-Tillson H."/>
            <person name="Barnstead M."/>
            <person name="Chin S.H."/>
            <person name="Dew I."/>
            <person name="Evans C.A."/>
            <person name="Ferriera S."/>
            <person name="Flanigan M."/>
            <person name="Fosler C."/>
            <person name="Glodek A."/>
            <person name="Gu Z."/>
            <person name="Holt R.A."/>
            <person name="Jennings D."/>
            <person name="Kraft C.L."/>
            <person name="Lu F."/>
            <person name="Nguyen T."/>
            <person name="Nusskern D.R."/>
            <person name="Pfannkoch C.M."/>
            <person name="Sitter C."/>
            <person name="Sutton G.G."/>
            <person name="Venter J.C."/>
            <person name="Wang Z."/>
            <person name="Woodage T."/>
            <person name="Zheng X.H."/>
            <person name="Zhong F."/>
        </authorList>
    </citation>
    <scope>NUCLEOTIDE SEQUENCE [LARGE SCALE GENOMIC DNA]</scope>
    <source>
        <strain>BN</strain>
        <strain evidence="2">Sprague-Dawley</strain>
    </source>
</reference>
<dbReference type="AlphaFoldDB" id="A6HKS4"/>
<evidence type="ECO:0000313" key="1">
    <source>
        <dbReference type="EMBL" id="EDM06629.1"/>
    </source>
</evidence>